<dbReference type="OrthoDB" id="2512003at2759"/>
<keyword evidence="5" id="KW-1185">Reference proteome</keyword>
<feature type="signal peptide" evidence="2">
    <location>
        <begin position="1"/>
        <end position="25"/>
    </location>
</feature>
<dbReference type="Proteomes" id="UP000235388">
    <property type="component" value="Unassembled WGS sequence"/>
</dbReference>
<organism evidence="3 5">
    <name type="scientific">Puccinia coronata f. sp. avenae</name>
    <dbReference type="NCBI Taxonomy" id="200324"/>
    <lineage>
        <taxon>Eukaryota</taxon>
        <taxon>Fungi</taxon>
        <taxon>Dikarya</taxon>
        <taxon>Basidiomycota</taxon>
        <taxon>Pucciniomycotina</taxon>
        <taxon>Pucciniomycetes</taxon>
        <taxon>Pucciniales</taxon>
        <taxon>Pucciniaceae</taxon>
        <taxon>Puccinia</taxon>
    </lineage>
</organism>
<proteinExistence type="predicted"/>
<evidence type="ECO:0000256" key="1">
    <source>
        <dbReference type="SAM" id="MobiDB-lite"/>
    </source>
</evidence>
<dbReference type="Proteomes" id="UP000235392">
    <property type="component" value="Unassembled WGS sequence"/>
</dbReference>
<protein>
    <submittedName>
        <fullName evidence="3">Uncharacterized protein</fullName>
    </submittedName>
</protein>
<evidence type="ECO:0000256" key="2">
    <source>
        <dbReference type="SAM" id="SignalP"/>
    </source>
</evidence>
<evidence type="ECO:0000313" key="5">
    <source>
        <dbReference type="Proteomes" id="UP000235388"/>
    </source>
</evidence>
<evidence type="ECO:0000313" key="6">
    <source>
        <dbReference type="Proteomes" id="UP000235392"/>
    </source>
</evidence>
<evidence type="ECO:0000313" key="4">
    <source>
        <dbReference type="EMBL" id="PLW47592.1"/>
    </source>
</evidence>
<keyword evidence="2" id="KW-0732">Signal</keyword>
<comment type="caution">
    <text evidence="3">The sequence shown here is derived from an EMBL/GenBank/DDBJ whole genome shotgun (WGS) entry which is preliminary data.</text>
</comment>
<feature type="chain" id="PRO_5015083861" evidence="2">
    <location>
        <begin position="26"/>
        <end position="200"/>
    </location>
</feature>
<feature type="region of interest" description="Disordered" evidence="1">
    <location>
        <begin position="88"/>
        <end position="129"/>
    </location>
</feature>
<dbReference type="EMBL" id="PGCJ01000229">
    <property type="protein sequence ID" value="PLW37066.1"/>
    <property type="molecule type" value="Genomic_DNA"/>
</dbReference>
<evidence type="ECO:0000313" key="3">
    <source>
        <dbReference type="EMBL" id="PLW37066.1"/>
    </source>
</evidence>
<reference evidence="5 6" key="1">
    <citation type="submission" date="2017-11" db="EMBL/GenBank/DDBJ databases">
        <title>De novo assembly and phasing of dikaryotic genomes from two isolates of Puccinia coronata f. sp. avenae, the causal agent of oat crown rust.</title>
        <authorList>
            <person name="Miller M.E."/>
            <person name="Zhang Y."/>
            <person name="Omidvar V."/>
            <person name="Sperschneider J."/>
            <person name="Schwessinger B."/>
            <person name="Raley C."/>
            <person name="Palmer J.M."/>
            <person name="Garnica D."/>
            <person name="Upadhyaya N."/>
            <person name="Rathjen J."/>
            <person name="Taylor J.M."/>
            <person name="Park R.F."/>
            <person name="Dodds P.N."/>
            <person name="Hirsch C.D."/>
            <person name="Kianian S.F."/>
            <person name="Figueroa M."/>
        </authorList>
    </citation>
    <scope>NUCLEOTIDE SEQUENCE [LARGE SCALE GENOMIC DNA]</scope>
    <source>
        <strain evidence="3">12NC29</strain>
        <strain evidence="4">12SD80</strain>
    </source>
</reference>
<dbReference type="AlphaFoldDB" id="A0A2N5UHA1"/>
<dbReference type="EMBL" id="PGCI01000030">
    <property type="protein sequence ID" value="PLW47592.1"/>
    <property type="molecule type" value="Genomic_DNA"/>
</dbReference>
<feature type="region of interest" description="Disordered" evidence="1">
    <location>
        <begin position="162"/>
        <end position="200"/>
    </location>
</feature>
<sequence length="200" mass="20971">MLSFKLAKLGAIFLICTFVCMNIQARPATIPTETKEASSKAPVELPKIGGITKVSNTTAKNNQAVVAPPNSSKLPSQAAPKATIISQKKTAEATKPSSSDKAKFNVHNGASGAGKGQKQIEEDVKPAGAAGLIKREDDYLGEIIWNPDDSHSQGGSISFMEKRSMKKRNPDSSASHTAGKLSMAKATMAAEPASDGAGFW</sequence>
<gene>
    <name evidence="3" type="ORF">PCANC_16304</name>
    <name evidence="4" type="ORF">PCASD_08166</name>
</gene>
<name>A0A2N5UHA1_9BASI</name>
<accession>A0A2N5UHA1</accession>
<dbReference type="STRING" id="200324.A0A2N5UHA1"/>